<protein>
    <recommendedName>
        <fullName evidence="2">DUF6594 domain-containing protein</fullName>
    </recommendedName>
</protein>
<dbReference type="PANTHER" id="PTHR34502:SF5">
    <property type="entry name" value="DUF6594 DOMAIN-CONTAINING PROTEIN"/>
    <property type="match status" value="1"/>
</dbReference>
<dbReference type="Pfam" id="PF20237">
    <property type="entry name" value="DUF6594"/>
    <property type="match status" value="1"/>
</dbReference>
<name>A0A1Y1ZZ98_9PLEO</name>
<feature type="transmembrane region" description="Helical" evidence="1">
    <location>
        <begin position="213"/>
        <end position="234"/>
    </location>
</feature>
<dbReference type="STRING" id="1231657.A0A1Y1ZZ98"/>
<feature type="transmembrane region" description="Helical" evidence="1">
    <location>
        <begin position="241"/>
        <end position="258"/>
    </location>
</feature>
<comment type="caution">
    <text evidence="3">The sequence shown here is derived from an EMBL/GenBank/DDBJ whole genome shotgun (WGS) entry which is preliminary data.</text>
</comment>
<evidence type="ECO:0000313" key="3">
    <source>
        <dbReference type="EMBL" id="ORY15534.1"/>
    </source>
</evidence>
<dbReference type="InterPro" id="IPR046529">
    <property type="entry name" value="DUF6594"/>
</dbReference>
<evidence type="ECO:0000256" key="1">
    <source>
        <dbReference type="SAM" id="Phobius"/>
    </source>
</evidence>
<evidence type="ECO:0000259" key="2">
    <source>
        <dbReference type="Pfam" id="PF20237"/>
    </source>
</evidence>
<feature type="domain" description="DUF6594" evidence="2">
    <location>
        <begin position="10"/>
        <end position="272"/>
    </location>
</feature>
<keyword evidence="1" id="KW-1133">Transmembrane helix</keyword>
<proteinExistence type="predicted"/>
<reference evidence="3 4" key="1">
    <citation type="submission" date="2016-07" db="EMBL/GenBank/DDBJ databases">
        <title>Pervasive Adenine N6-methylation of Active Genes in Fungi.</title>
        <authorList>
            <consortium name="DOE Joint Genome Institute"/>
            <person name="Mondo S.J."/>
            <person name="Dannebaum R.O."/>
            <person name="Kuo R.C."/>
            <person name="Labutti K."/>
            <person name="Haridas S."/>
            <person name="Kuo A."/>
            <person name="Salamov A."/>
            <person name="Ahrendt S.R."/>
            <person name="Lipzen A."/>
            <person name="Sullivan W."/>
            <person name="Andreopoulos W.B."/>
            <person name="Clum A."/>
            <person name="Lindquist E."/>
            <person name="Daum C."/>
            <person name="Ramamoorthy G.K."/>
            <person name="Gryganskyi A."/>
            <person name="Culley D."/>
            <person name="Magnuson J.K."/>
            <person name="James T.Y."/>
            <person name="O'Malley M.A."/>
            <person name="Stajich J.E."/>
            <person name="Spatafora J.W."/>
            <person name="Visel A."/>
            <person name="Grigoriev I.V."/>
        </authorList>
    </citation>
    <scope>NUCLEOTIDE SEQUENCE [LARGE SCALE GENOMIC DNA]</scope>
    <source>
        <strain evidence="3 4">CBS 115471</strain>
    </source>
</reference>
<dbReference type="OrthoDB" id="5342093at2759"/>
<keyword evidence="1" id="KW-0472">Membrane</keyword>
<keyword evidence="4" id="KW-1185">Reference proteome</keyword>
<gene>
    <name evidence="3" type="ORF">BCR34DRAFT_598283</name>
</gene>
<evidence type="ECO:0000313" key="4">
    <source>
        <dbReference type="Proteomes" id="UP000193144"/>
    </source>
</evidence>
<dbReference type="Proteomes" id="UP000193144">
    <property type="component" value="Unassembled WGS sequence"/>
</dbReference>
<keyword evidence="1" id="KW-0812">Transmembrane</keyword>
<accession>A0A1Y1ZZ98</accession>
<dbReference type="PANTHER" id="PTHR34502">
    <property type="entry name" value="DUF6594 DOMAIN-CONTAINING PROTEIN-RELATED"/>
    <property type="match status" value="1"/>
</dbReference>
<organism evidence="3 4">
    <name type="scientific">Clohesyomyces aquaticus</name>
    <dbReference type="NCBI Taxonomy" id="1231657"/>
    <lineage>
        <taxon>Eukaryota</taxon>
        <taxon>Fungi</taxon>
        <taxon>Dikarya</taxon>
        <taxon>Ascomycota</taxon>
        <taxon>Pezizomycotina</taxon>
        <taxon>Dothideomycetes</taxon>
        <taxon>Pleosporomycetidae</taxon>
        <taxon>Pleosporales</taxon>
        <taxon>Lindgomycetaceae</taxon>
        <taxon>Clohesyomyces</taxon>
    </lineage>
</organism>
<sequence>MSEPQPMNGYTKLASLIGSHPELAIFRRFGALNAQNLLYLQAELVHLENRLGKCFKADAESGHIDRKLYDRDWQSLAESGFAPDGNPEQWATALQIRRVLREYNEALLVQTLLAKHDGPLKRDLIFLQNWKKRPSMGYVYLLGANQDIWENPVVEDLIAVKRHEGHSLATRVIGDFLVYWWRRFSGKKSRQPRDEKYANTIHYSNSSLAKASALLGAVCASTLPVLAIVVLSCVHSMTRRLAIIVVFTPIFSLVLGIFTNGRGIEIFAATAA</sequence>
<dbReference type="EMBL" id="MCFA01000024">
    <property type="protein sequence ID" value="ORY15534.1"/>
    <property type="molecule type" value="Genomic_DNA"/>
</dbReference>
<dbReference type="AlphaFoldDB" id="A0A1Y1ZZ98"/>